<dbReference type="GO" id="GO:0005096">
    <property type="term" value="F:GTPase activator activity"/>
    <property type="evidence" value="ECO:0007669"/>
    <property type="project" value="UniProtKB-KW"/>
</dbReference>
<dbReference type="PANTHER" id="PTHR45808:SF6">
    <property type="entry name" value="RHO GTPASE-ACTIVATING PROTEIN 1"/>
    <property type="match status" value="1"/>
</dbReference>
<accession>A0A8C0PHG8</accession>
<dbReference type="Ensembl" id="ENSCAFT00030046998.1">
    <property type="protein sequence ID" value="ENSCAFP00030041086.1"/>
    <property type="gene ID" value="ENSCAFG00030025441.1"/>
</dbReference>
<evidence type="ECO:0000259" key="3">
    <source>
        <dbReference type="PROSITE" id="PS50191"/>
    </source>
</evidence>
<dbReference type="CDD" id="cd04404">
    <property type="entry name" value="RhoGAP-p50rhoGAP"/>
    <property type="match status" value="1"/>
</dbReference>
<feature type="domain" description="Rho-GAP" evidence="4">
    <location>
        <begin position="226"/>
        <end position="412"/>
    </location>
</feature>
<dbReference type="SUPFAM" id="SSF52087">
    <property type="entry name" value="CRAL/TRIO domain"/>
    <property type="match status" value="1"/>
</dbReference>
<dbReference type="SUPFAM" id="SSF48350">
    <property type="entry name" value="GTPase activation domain, GAP"/>
    <property type="match status" value="1"/>
</dbReference>
<dbReference type="Gene3D" id="3.40.525.10">
    <property type="entry name" value="CRAL-TRIO lipid binding domain"/>
    <property type="match status" value="1"/>
</dbReference>
<evidence type="ECO:0000259" key="4">
    <source>
        <dbReference type="PROSITE" id="PS50238"/>
    </source>
</evidence>
<dbReference type="Proteomes" id="UP000694429">
    <property type="component" value="Chromosome 18"/>
</dbReference>
<name>A0A8C0PHG8_CANLF</name>
<feature type="domain" description="CRAL-TRIO" evidence="3">
    <location>
        <begin position="63"/>
        <end position="231"/>
    </location>
</feature>
<dbReference type="PROSITE" id="PS50191">
    <property type="entry name" value="CRAL_TRIO"/>
    <property type="match status" value="1"/>
</dbReference>
<dbReference type="PROSITE" id="PS50238">
    <property type="entry name" value="RHOGAP"/>
    <property type="match status" value="1"/>
</dbReference>
<feature type="compositionally biased region" description="Basic and acidic residues" evidence="2">
    <location>
        <begin position="27"/>
        <end position="48"/>
    </location>
</feature>
<dbReference type="Gene3D" id="1.10.555.10">
    <property type="entry name" value="Rho GTPase activation protein"/>
    <property type="match status" value="1"/>
</dbReference>
<organism evidence="5 6">
    <name type="scientific">Canis lupus familiaris</name>
    <name type="common">Dog</name>
    <name type="synonym">Canis familiaris</name>
    <dbReference type="NCBI Taxonomy" id="9615"/>
    <lineage>
        <taxon>Eukaryota</taxon>
        <taxon>Metazoa</taxon>
        <taxon>Chordata</taxon>
        <taxon>Craniata</taxon>
        <taxon>Vertebrata</taxon>
        <taxon>Euteleostomi</taxon>
        <taxon>Mammalia</taxon>
        <taxon>Eutheria</taxon>
        <taxon>Laurasiatheria</taxon>
        <taxon>Carnivora</taxon>
        <taxon>Caniformia</taxon>
        <taxon>Canidae</taxon>
        <taxon>Canis</taxon>
    </lineage>
</organism>
<dbReference type="FunFam" id="1.10.555.10:FF:000024">
    <property type="entry name" value="Rho GTPase-activating protein 1"/>
    <property type="match status" value="1"/>
</dbReference>
<protein>
    <submittedName>
        <fullName evidence="5">Rho GTPase activating protein 1</fullName>
    </submittedName>
</protein>
<evidence type="ECO:0000256" key="1">
    <source>
        <dbReference type="ARBA" id="ARBA00022468"/>
    </source>
</evidence>
<reference evidence="5" key="1">
    <citation type="submission" date="2019-03" db="EMBL/GenBank/DDBJ databases">
        <authorList>
            <person name="Warren W.C."/>
            <person name="Johnson G.S."/>
        </authorList>
    </citation>
    <scope>NUCLEOTIDE SEQUENCE [LARGE SCALE GENOMIC DNA]</scope>
    <source>
        <strain evidence="5">Basenji</strain>
    </source>
</reference>
<keyword evidence="1" id="KW-0343">GTPase activation</keyword>
<dbReference type="InterPro" id="IPR001251">
    <property type="entry name" value="CRAL-TRIO_dom"/>
</dbReference>
<feature type="compositionally biased region" description="Pro residues" evidence="2">
    <location>
        <begin position="209"/>
        <end position="220"/>
    </location>
</feature>
<proteinExistence type="predicted"/>
<dbReference type="Pfam" id="PF00620">
    <property type="entry name" value="RhoGAP"/>
    <property type="match status" value="1"/>
</dbReference>
<evidence type="ECO:0000313" key="5">
    <source>
        <dbReference type="Ensembl" id="ENSCAFP00030041086.1"/>
    </source>
</evidence>
<sequence length="420" mass="47965">MDPLSELQDDLNLDDTSQALNQLKLASIDEKNWPSDEMPDFPKSDDSKSSSPEPVTHLKWDDPYYDIARHQIVEVAGDDKYGRKIIVFSACRMPPSHQLDHSKLLGYLKHTLDQYVESDYTLLYLHHGLTSDNKPSLSWLRDAYREFDRKYKKNIKALYIVHPTMFIKTLLILFKPIISTVSVGLLILPSAPPRYDDFLKSTQKSPATAPKPMPPRPPLPNQQFGVSLQHLQEKNPEQDPIPLVLRETIAYLQAHALTTEGIFRRSANTQVVREVQQKYNMGLPVDFDQYNDLHLPAVILKTFLRELPEPLLTFDLYPHVVGFLNIDESQRVEATLQVLRTLPEENYQVLRFLTCLPGISAQSELNKMTNTNLAVVFGPNLLWAKDAAITLKAINPINTFTKFLLDHQGELFRSPDSRGL</sequence>
<evidence type="ECO:0000313" key="6">
    <source>
        <dbReference type="Proteomes" id="UP000694429"/>
    </source>
</evidence>
<dbReference type="InterPro" id="IPR000198">
    <property type="entry name" value="RhoGAP_dom"/>
</dbReference>
<dbReference type="InterPro" id="IPR049592">
    <property type="entry name" value="ARHGAP1_RhoGAP"/>
</dbReference>
<dbReference type="SMART" id="SM00516">
    <property type="entry name" value="SEC14"/>
    <property type="match status" value="1"/>
</dbReference>
<dbReference type="GO" id="GO:0007165">
    <property type="term" value="P:signal transduction"/>
    <property type="evidence" value="ECO:0007669"/>
    <property type="project" value="InterPro"/>
</dbReference>
<dbReference type="CDD" id="cd00170">
    <property type="entry name" value="SEC14"/>
    <property type="match status" value="1"/>
</dbReference>
<dbReference type="Pfam" id="PF13716">
    <property type="entry name" value="CRAL_TRIO_2"/>
    <property type="match status" value="1"/>
</dbReference>
<dbReference type="InterPro" id="IPR036865">
    <property type="entry name" value="CRAL-TRIO_dom_sf"/>
</dbReference>
<dbReference type="InterPro" id="IPR008936">
    <property type="entry name" value="Rho_GTPase_activation_prot"/>
</dbReference>
<dbReference type="PANTHER" id="PTHR45808">
    <property type="entry name" value="RHO GTPASE-ACTIVATING PROTEIN 68F"/>
    <property type="match status" value="1"/>
</dbReference>
<evidence type="ECO:0000256" key="2">
    <source>
        <dbReference type="SAM" id="MobiDB-lite"/>
    </source>
</evidence>
<reference evidence="5" key="2">
    <citation type="submission" date="2025-08" db="UniProtKB">
        <authorList>
            <consortium name="Ensembl"/>
        </authorList>
    </citation>
    <scope>IDENTIFICATION</scope>
</reference>
<feature type="region of interest" description="Disordered" evidence="2">
    <location>
        <begin position="199"/>
        <end position="223"/>
    </location>
</feature>
<dbReference type="AlphaFoldDB" id="A0A8C0PHG8"/>
<gene>
    <name evidence="5" type="primary">ARHGAP1</name>
</gene>
<dbReference type="SMART" id="SM00324">
    <property type="entry name" value="RhoGAP"/>
    <property type="match status" value="1"/>
</dbReference>
<feature type="region of interest" description="Disordered" evidence="2">
    <location>
        <begin position="27"/>
        <end position="55"/>
    </location>
</feature>
<dbReference type="OrthoDB" id="19923at2759"/>